<dbReference type="PANTHER" id="PTHR30290">
    <property type="entry name" value="PERIPLASMIC BINDING COMPONENT OF ABC TRANSPORTER"/>
    <property type="match status" value="1"/>
</dbReference>
<dbReference type="Gene3D" id="3.40.190.10">
    <property type="entry name" value="Periplasmic binding protein-like II"/>
    <property type="match status" value="1"/>
</dbReference>
<evidence type="ECO:0000313" key="3">
    <source>
        <dbReference type="Proteomes" id="UP000256485"/>
    </source>
</evidence>
<reference evidence="2 3" key="1">
    <citation type="submission" date="2018-08" db="EMBL/GenBank/DDBJ databases">
        <title>Sequencing the genomes of 1000 actinobacteria strains.</title>
        <authorList>
            <person name="Klenk H.-P."/>
        </authorList>
    </citation>
    <scope>NUCLEOTIDE SEQUENCE [LARGE SCALE GENOMIC DNA]</scope>
    <source>
        <strain evidence="2 3">DSM 22891</strain>
    </source>
</reference>
<accession>A0A3D9V8N9</accession>
<dbReference type="AlphaFoldDB" id="A0A3D9V8N9"/>
<dbReference type="Gene3D" id="3.10.105.10">
    <property type="entry name" value="Dipeptide-binding Protein, Domain 3"/>
    <property type="match status" value="1"/>
</dbReference>
<dbReference type="SUPFAM" id="SSF53850">
    <property type="entry name" value="Periplasmic binding protein-like II"/>
    <property type="match status" value="1"/>
</dbReference>
<dbReference type="Pfam" id="PF00496">
    <property type="entry name" value="SBP_bac_5"/>
    <property type="match status" value="1"/>
</dbReference>
<dbReference type="RefSeq" id="WP_115850152.1">
    <property type="nucleotide sequence ID" value="NZ_QTUC01000001.1"/>
</dbReference>
<evidence type="ECO:0000313" key="2">
    <source>
        <dbReference type="EMBL" id="REF36530.1"/>
    </source>
</evidence>
<evidence type="ECO:0000259" key="1">
    <source>
        <dbReference type="Pfam" id="PF00496"/>
    </source>
</evidence>
<keyword evidence="3" id="KW-1185">Reference proteome</keyword>
<name>A0A3D9V8N9_THECX</name>
<sequence>MADTLTRRRALLAGVGAVVFPAIVTGCEALSTDPATRRSRKPSREADAKEAPMLAELVKAGRLPPLDERLPENPLVVEPVERAGVYGGTWTTALLGPEDTPWLDKTVHYECLMRWRPDFSEPIPNIAESVEVDQDGRVYTFRLRRGMRWSDGAPFTAADIVFAVEDVLLNDELYPVAPSWLMAGDEPPRVEAPDEQSVRFTFAEPNGLFLANLASLIGAPLTSRPRHYLERFHQAYNPKATELAESEGMSSWTDLFFARANAAGNPDLPGLYPWIYTTALGEGTQMVAERNPYYWKTDPEGRQLPYIDRVVFHIVGNEQVILLKASNGELSMHARHINTLRNKPVLARGRDRGGFDFFELVPAIMNDLIIQLNLTHKDPVWREVFGNKDFRIGLSYAINREELIDAVLQGQGEPWQAAPRRESEFFDERFAKQYTEFDLDKANEHLDRAGLSERDRQGFRLRPDGKRVRFAVEVPSPALKDFWVDALQLIKGYWHEVGVQIDVKTEDRSLFYQRKDANAHDAVVWQGPGGLQDAIMDPRCYFPFSSESAYAVAWAAWFTSRGASGEKPPEPARRQMSLYRKLQATIDEATRVDLFRQILAIAADQFWLIGTVQPAMGYGIVANDFHNVPASMPDANVYATPGPTNPEQYFIAEP</sequence>
<dbReference type="GO" id="GO:0015833">
    <property type="term" value="P:peptide transport"/>
    <property type="evidence" value="ECO:0007669"/>
    <property type="project" value="TreeGrafter"/>
</dbReference>
<organism evidence="2 3">
    <name type="scientific">Thermasporomyces composti</name>
    <dbReference type="NCBI Taxonomy" id="696763"/>
    <lineage>
        <taxon>Bacteria</taxon>
        <taxon>Bacillati</taxon>
        <taxon>Actinomycetota</taxon>
        <taxon>Actinomycetes</taxon>
        <taxon>Propionibacteriales</taxon>
        <taxon>Nocardioidaceae</taxon>
        <taxon>Thermasporomyces</taxon>
    </lineage>
</organism>
<feature type="domain" description="Solute-binding protein family 5" evidence="1">
    <location>
        <begin position="121"/>
        <end position="533"/>
    </location>
</feature>
<gene>
    <name evidence="2" type="ORF">DFJ64_1943</name>
</gene>
<dbReference type="InterPro" id="IPR000914">
    <property type="entry name" value="SBP_5_dom"/>
</dbReference>
<protein>
    <submittedName>
        <fullName evidence="2">Peptide/nickel transport system substrate-binding protein</fullName>
    </submittedName>
</protein>
<dbReference type="EMBL" id="QTUC01000001">
    <property type="protein sequence ID" value="REF36530.1"/>
    <property type="molecule type" value="Genomic_DNA"/>
</dbReference>
<proteinExistence type="predicted"/>
<dbReference type="Proteomes" id="UP000256485">
    <property type="component" value="Unassembled WGS sequence"/>
</dbReference>
<dbReference type="CDD" id="cd08500">
    <property type="entry name" value="PBP2_NikA_DppA_OppA_like_4"/>
    <property type="match status" value="1"/>
</dbReference>
<dbReference type="OrthoDB" id="3713816at2"/>
<dbReference type="InterPro" id="IPR039424">
    <property type="entry name" value="SBP_5"/>
</dbReference>
<dbReference type="PANTHER" id="PTHR30290:SF62">
    <property type="entry name" value="OLIGOPEPTIDE ABC TRANSPORTER, PERIPLASMIC OLIGOPEPTIDE-BINDING PROTEIN"/>
    <property type="match status" value="1"/>
</dbReference>
<dbReference type="GO" id="GO:1904680">
    <property type="term" value="F:peptide transmembrane transporter activity"/>
    <property type="evidence" value="ECO:0007669"/>
    <property type="project" value="TreeGrafter"/>
</dbReference>
<dbReference type="PROSITE" id="PS51257">
    <property type="entry name" value="PROKAR_LIPOPROTEIN"/>
    <property type="match status" value="1"/>
</dbReference>
<comment type="caution">
    <text evidence="2">The sequence shown here is derived from an EMBL/GenBank/DDBJ whole genome shotgun (WGS) entry which is preliminary data.</text>
</comment>